<dbReference type="AlphaFoldDB" id="A0A0H5RTM6"/>
<evidence type="ECO:0000256" key="1">
    <source>
        <dbReference type="SAM" id="Phobius"/>
    </source>
</evidence>
<keyword evidence="1" id="KW-1133">Transmembrane helix</keyword>
<dbReference type="EMBL" id="CWKH01000002">
    <property type="protein sequence ID" value="CRZ17515.1"/>
    <property type="molecule type" value="Genomic_DNA"/>
</dbReference>
<gene>
    <name evidence="2" type="ORF">BN2156_04400</name>
</gene>
<dbReference type="RefSeq" id="WP_090517003.1">
    <property type="nucleotide sequence ID" value="NZ_CWKH01000002.1"/>
</dbReference>
<sequence>MALHPIGSGSAFPQPEWHSAGHLHTRNQLMAFLRAGVIALLLLGVLAVIVLF</sequence>
<proteinExistence type="predicted"/>
<evidence type="ECO:0000313" key="2">
    <source>
        <dbReference type="EMBL" id="CRZ17515.1"/>
    </source>
</evidence>
<reference evidence="3" key="1">
    <citation type="submission" date="2015-07" db="EMBL/GenBank/DDBJ databases">
        <authorList>
            <person name="Urmite Genomes"/>
        </authorList>
    </citation>
    <scope>NUCLEOTIDE SEQUENCE [LARGE SCALE GENOMIC DNA]</scope>
    <source>
        <strain evidence="3">type strain: ATCC 49404</strain>
    </source>
</reference>
<dbReference type="Proteomes" id="UP000199147">
    <property type="component" value="Unassembled WGS sequence"/>
</dbReference>
<evidence type="ECO:0000313" key="3">
    <source>
        <dbReference type="Proteomes" id="UP000199147"/>
    </source>
</evidence>
<name>A0A0H5RTM6_9MYCO</name>
<keyword evidence="1" id="KW-0812">Transmembrane</keyword>
<organism evidence="2 3">
    <name type="scientific">Mycolicibacterium neworleansense</name>
    <dbReference type="NCBI Taxonomy" id="146018"/>
    <lineage>
        <taxon>Bacteria</taxon>
        <taxon>Bacillati</taxon>
        <taxon>Actinomycetota</taxon>
        <taxon>Actinomycetes</taxon>
        <taxon>Mycobacteriales</taxon>
        <taxon>Mycobacteriaceae</taxon>
        <taxon>Mycolicibacterium</taxon>
    </lineage>
</organism>
<feature type="transmembrane region" description="Helical" evidence="1">
    <location>
        <begin position="31"/>
        <end position="51"/>
    </location>
</feature>
<protein>
    <submittedName>
        <fullName evidence="2">Uncharacterized protein</fullName>
    </submittedName>
</protein>
<accession>A0A0H5RTM6</accession>
<keyword evidence="1" id="KW-0472">Membrane</keyword>
<keyword evidence="3" id="KW-1185">Reference proteome</keyword>